<evidence type="ECO:0000256" key="2">
    <source>
        <dbReference type="ARBA" id="ARBA00023002"/>
    </source>
</evidence>
<dbReference type="InterPro" id="IPR016160">
    <property type="entry name" value="Ald_DH_CS_CYS"/>
</dbReference>
<keyword evidence="2 4" id="KW-0560">Oxidoreductase</keyword>
<organism evidence="6 7">
    <name type="scientific">Roseinatronobacter ekhonensis</name>
    <dbReference type="NCBI Taxonomy" id="254356"/>
    <lineage>
        <taxon>Bacteria</taxon>
        <taxon>Pseudomonadati</taxon>
        <taxon>Pseudomonadota</taxon>
        <taxon>Alphaproteobacteria</taxon>
        <taxon>Rhodobacterales</taxon>
        <taxon>Paracoccaceae</taxon>
        <taxon>Roseinatronobacter</taxon>
    </lineage>
</organism>
<dbReference type="Gene3D" id="3.40.309.10">
    <property type="entry name" value="Aldehyde Dehydrogenase, Chain A, domain 2"/>
    <property type="match status" value="1"/>
</dbReference>
<dbReference type="GO" id="GO:0004777">
    <property type="term" value="F:succinate-semialdehyde dehydrogenase (NAD+) activity"/>
    <property type="evidence" value="ECO:0007669"/>
    <property type="project" value="TreeGrafter"/>
</dbReference>
<evidence type="ECO:0000256" key="1">
    <source>
        <dbReference type="ARBA" id="ARBA00009986"/>
    </source>
</evidence>
<dbReference type="EMBL" id="UIHC01000122">
    <property type="protein sequence ID" value="SUZ34058.1"/>
    <property type="molecule type" value="Genomic_DNA"/>
</dbReference>
<dbReference type="InterPro" id="IPR016163">
    <property type="entry name" value="Ald_DH_C"/>
</dbReference>
<evidence type="ECO:0000259" key="5">
    <source>
        <dbReference type="Pfam" id="PF00171"/>
    </source>
</evidence>
<dbReference type="PROSITE" id="PS00070">
    <property type="entry name" value="ALDEHYDE_DEHYDR_CYS"/>
    <property type="match status" value="1"/>
</dbReference>
<keyword evidence="7" id="KW-1185">Reference proteome</keyword>
<evidence type="ECO:0000313" key="6">
    <source>
        <dbReference type="EMBL" id="SUZ34058.1"/>
    </source>
</evidence>
<dbReference type="InterPro" id="IPR016161">
    <property type="entry name" value="Ald_DH/histidinol_DH"/>
</dbReference>
<reference evidence="7" key="1">
    <citation type="submission" date="2018-08" db="EMBL/GenBank/DDBJ databases">
        <authorList>
            <person name="Rodrigo-Torres L."/>
            <person name="Arahal R. D."/>
            <person name="Lucena T."/>
        </authorList>
    </citation>
    <scope>NUCLEOTIDE SEQUENCE [LARGE SCALE GENOMIC DNA]</scope>
    <source>
        <strain evidence="7">CECT 7235</strain>
    </source>
</reference>
<dbReference type="PROSITE" id="PS00687">
    <property type="entry name" value="ALDEHYDE_DEHYDR_GLU"/>
    <property type="match status" value="1"/>
</dbReference>
<dbReference type="PANTHER" id="PTHR43353">
    <property type="entry name" value="SUCCINATE-SEMIALDEHYDE DEHYDROGENASE, MITOCHONDRIAL"/>
    <property type="match status" value="1"/>
</dbReference>
<dbReference type="Proteomes" id="UP000272908">
    <property type="component" value="Unassembled WGS sequence"/>
</dbReference>
<dbReference type="InterPro" id="IPR016162">
    <property type="entry name" value="Ald_DH_N"/>
</dbReference>
<name>A0A3B0MKH1_9RHOB</name>
<evidence type="ECO:0000313" key="7">
    <source>
        <dbReference type="Proteomes" id="UP000272908"/>
    </source>
</evidence>
<dbReference type="FunFam" id="3.40.605.10:FF:000007">
    <property type="entry name" value="NAD/NADP-dependent betaine aldehyde dehydrogenase"/>
    <property type="match status" value="1"/>
</dbReference>
<dbReference type="InterPro" id="IPR050740">
    <property type="entry name" value="Aldehyde_DH_Superfamily"/>
</dbReference>
<evidence type="ECO:0000256" key="3">
    <source>
        <dbReference type="PROSITE-ProRule" id="PRU10007"/>
    </source>
</evidence>
<dbReference type="Pfam" id="PF00171">
    <property type="entry name" value="Aldedh"/>
    <property type="match status" value="1"/>
</dbReference>
<sequence length="359" mass="38405">MGQAMEAIAAAKAAQPAWAAHAPIERARLMREVSRLIRRDAEHLAELVVREQGKPIKEARGEIAGAAEFIDYFAEFARRLPGEILPSDHAGEQIWVRRSPVGVVAAIIPWNYPAALICRKVAPALITGNAVVVKPHEMTPLSGLAMARLFVEAGVPAGLINIVTGAGEVIGETLTSSPDVNLVTMTGSVPVGRRIMANASANLTTVSLELGGKAAFIVMSDADLYLAVQSAVTSRFMNCGQTCICNERTLVQRPVYDAFVERFVAATQALKIGDPLSPDTDIGPKVSEEECAKVERMVQNALSQGARALIGGGRLENPPTEGGFWFDPTVLVDMAPDADIMRNEIFGPVVPSGETRESW</sequence>
<dbReference type="RefSeq" id="WP_183073596.1">
    <property type="nucleotide sequence ID" value="NZ_UIHC01000122.1"/>
</dbReference>
<dbReference type="Gene3D" id="3.40.605.10">
    <property type="entry name" value="Aldehyde Dehydrogenase, Chain A, domain 1"/>
    <property type="match status" value="1"/>
</dbReference>
<evidence type="ECO:0000256" key="4">
    <source>
        <dbReference type="RuleBase" id="RU003345"/>
    </source>
</evidence>
<dbReference type="InterPro" id="IPR029510">
    <property type="entry name" value="Ald_DH_CS_GLU"/>
</dbReference>
<protein>
    <submittedName>
        <fullName evidence="6">3,6-anhydro-alpha-L-galactose dehydrogenase</fullName>
        <ecNumber evidence="6">1.2.1.92</ecNumber>
    </submittedName>
</protein>
<dbReference type="EC" id="1.2.1.92" evidence="6"/>
<feature type="active site" evidence="3">
    <location>
        <position position="209"/>
    </location>
</feature>
<dbReference type="SUPFAM" id="SSF53720">
    <property type="entry name" value="ALDH-like"/>
    <property type="match status" value="1"/>
</dbReference>
<dbReference type="AlphaFoldDB" id="A0A3B0MKH1"/>
<accession>A0A3B0MKH1</accession>
<dbReference type="PANTHER" id="PTHR43353:SF5">
    <property type="entry name" value="SUCCINATE-SEMIALDEHYDE DEHYDROGENASE, MITOCHONDRIAL"/>
    <property type="match status" value="1"/>
</dbReference>
<proteinExistence type="inferred from homology"/>
<gene>
    <name evidence="6" type="primary">Vejahgd</name>
    <name evidence="6" type="ORF">ROE7235_03839</name>
</gene>
<dbReference type="InterPro" id="IPR015590">
    <property type="entry name" value="Aldehyde_DH_dom"/>
</dbReference>
<comment type="similarity">
    <text evidence="1 4">Belongs to the aldehyde dehydrogenase family.</text>
</comment>
<dbReference type="GO" id="GO:0009450">
    <property type="term" value="P:gamma-aminobutyric acid catabolic process"/>
    <property type="evidence" value="ECO:0007669"/>
    <property type="project" value="TreeGrafter"/>
</dbReference>
<feature type="domain" description="Aldehyde dehydrogenase" evidence="5">
    <location>
        <begin position="3"/>
        <end position="351"/>
    </location>
</feature>